<organism evidence="1 2">
    <name type="scientific">Citreimonas salinaria</name>
    <dbReference type="NCBI Taxonomy" id="321339"/>
    <lineage>
        <taxon>Bacteria</taxon>
        <taxon>Pseudomonadati</taxon>
        <taxon>Pseudomonadota</taxon>
        <taxon>Alphaproteobacteria</taxon>
        <taxon>Rhodobacterales</taxon>
        <taxon>Roseobacteraceae</taxon>
        <taxon>Citreimonas</taxon>
    </lineage>
</organism>
<name>A0A1H3KDZ4_9RHOB</name>
<protein>
    <recommendedName>
        <fullName evidence="3">SH3 domain-containing protein</fullName>
    </recommendedName>
</protein>
<gene>
    <name evidence="1" type="ORF">SAMN05444340_10982</name>
</gene>
<dbReference type="EMBL" id="FNPF01000009">
    <property type="protein sequence ID" value="SDY50391.1"/>
    <property type="molecule type" value="Genomic_DNA"/>
</dbReference>
<dbReference type="Proteomes" id="UP000199286">
    <property type="component" value="Unassembled WGS sequence"/>
</dbReference>
<dbReference type="STRING" id="321339.SAMN05444340_10982"/>
<dbReference type="OrthoDB" id="7433551at2"/>
<evidence type="ECO:0008006" key="3">
    <source>
        <dbReference type="Google" id="ProtNLM"/>
    </source>
</evidence>
<proteinExistence type="predicted"/>
<dbReference type="AlphaFoldDB" id="A0A1H3KDZ4"/>
<reference evidence="1 2" key="1">
    <citation type="submission" date="2016-10" db="EMBL/GenBank/DDBJ databases">
        <authorList>
            <person name="de Groot N.N."/>
        </authorList>
    </citation>
    <scope>NUCLEOTIDE SEQUENCE [LARGE SCALE GENOMIC DNA]</scope>
    <source>
        <strain evidence="1 2">DSM 26880</strain>
    </source>
</reference>
<accession>A0A1H3KDZ4</accession>
<sequence>MRLVVVTFALLAVAWYELSGGAEFEPGDVSLTLFAEPSYEGPVLFSGLLDGPGQGVRQSRVRQAAVDVAETRAIASERAVAKAPDANVVLASASAIDLPDNPRRGFVPGAAFANGSGGAFANGSGRAFDNGSGEAFGSGAAFGAGSAAIVEAAAPAQANPVSSDIRRVADTRVPLYARPAEGADTLVELLRGEPVAILRDGATGWVKLRALDGDAVGWAEARHLEPAGGAVLASN</sequence>
<keyword evidence="2" id="KW-1185">Reference proteome</keyword>
<dbReference type="RefSeq" id="WP_089883695.1">
    <property type="nucleotide sequence ID" value="NZ_FNPF01000009.1"/>
</dbReference>
<evidence type="ECO:0000313" key="1">
    <source>
        <dbReference type="EMBL" id="SDY50391.1"/>
    </source>
</evidence>
<evidence type="ECO:0000313" key="2">
    <source>
        <dbReference type="Proteomes" id="UP000199286"/>
    </source>
</evidence>